<feature type="domain" description="Nose resistant-to-fluoxetine protein N-terminal" evidence="2">
    <location>
        <begin position="40"/>
        <end position="157"/>
    </location>
</feature>
<dbReference type="RefSeq" id="XP_017348987.1">
    <property type="nucleotide sequence ID" value="XM_017493498.3"/>
</dbReference>
<dbReference type="Proteomes" id="UP000221080">
    <property type="component" value="Chromosome 18"/>
</dbReference>
<sequence length="687" mass="77005">MVHYSWPENAKMLQVRKITILSTLCFFFCSCAAVCGLNISTKCAQDAAMFLTELKKSQPDQYAVLMYDAFGKMGSDVEGGNVNRVGSLQECLSVEGPGFGGQYCQVFLKQGALDYFVGICVPDSCDEADVSTLIVYGDFLQGQTPFITSVPDLFISESTLGIFMTHCIRNNITPDLSAVVCLCVCIIMVALPLVVTVYVAVVQWNNKKEAQSNVDPANYGAILANSSANQSKECILLQNTQVQECDKEEEHEGRDTGRVMSFLHSLSVRFSGVCFGDGVCDSVCSRSSYPCLNGVRIFSLFWIICGHTVQLSAWSGLDNRKRWRVAVESNPLYVVAFSGPVYLAVDTFLLIGGLLSAKSFLGCIQRSKDKPNLRLIAHFLFRRFRRIQPLHLFIVCAIVTLFSFLHNGPFWFTAEDQILNCKAFWWSNLLLINNLFTITHTCAPWTWYLSVDFQFYAATPFLICLYTLNKRVFVSVAFTLLAMSCISSALITAFLHLPVHQPTTLEYESYFEYYYNKPYTRYGPYLLGVLTGIYMVTKKEALIKQRWQAAAGWLVSLSVMAVIVGSAYMLRGQGSPGHAVYQGLHRSLWALTVAWLILACEEGYGGFVNRFLSMRVWVPLSNISFACYLVHPLLILLYNSKQETLIHYTDLNFLYLFLAHSALTVVLGWVLTVLIEKPYQLLSSSKA</sequence>
<feature type="transmembrane region" description="Helical" evidence="1">
    <location>
        <begin position="472"/>
        <end position="499"/>
    </location>
</feature>
<dbReference type="OrthoDB" id="118951at2759"/>
<gene>
    <name evidence="4" type="primary">oacyl</name>
</gene>
<dbReference type="CTD" id="319888"/>
<feature type="transmembrane region" description="Helical" evidence="1">
    <location>
        <begin position="390"/>
        <end position="412"/>
    </location>
</feature>
<dbReference type="OMA" id="QGQYCKL"/>
<feature type="transmembrane region" description="Helical" evidence="1">
    <location>
        <begin position="588"/>
        <end position="604"/>
    </location>
</feature>
<dbReference type="Pfam" id="PF01757">
    <property type="entry name" value="Acyl_transf_3"/>
    <property type="match status" value="1"/>
</dbReference>
<feature type="transmembrane region" description="Helical" evidence="1">
    <location>
        <begin position="616"/>
        <end position="638"/>
    </location>
</feature>
<feature type="transmembrane region" description="Helical" evidence="1">
    <location>
        <begin position="653"/>
        <end position="675"/>
    </location>
</feature>
<evidence type="ECO:0000256" key="1">
    <source>
        <dbReference type="SAM" id="Phobius"/>
    </source>
</evidence>
<dbReference type="AlphaFoldDB" id="A0A2D0T243"/>
<dbReference type="STRING" id="7998.ENSIPUP00000024238"/>
<feature type="transmembrane region" description="Helical" evidence="1">
    <location>
        <begin position="176"/>
        <end position="201"/>
    </location>
</feature>
<dbReference type="Pfam" id="PF20146">
    <property type="entry name" value="NRF"/>
    <property type="match status" value="1"/>
</dbReference>
<proteinExistence type="predicted"/>
<dbReference type="GeneID" id="108279328"/>
<evidence type="ECO:0000313" key="4">
    <source>
        <dbReference type="RefSeq" id="XP_017348987.1"/>
    </source>
</evidence>
<dbReference type="GO" id="GO:0016747">
    <property type="term" value="F:acyltransferase activity, transferring groups other than amino-acyl groups"/>
    <property type="evidence" value="ECO:0007669"/>
    <property type="project" value="InterPro"/>
</dbReference>
<organism evidence="3 4">
    <name type="scientific">Ictalurus punctatus</name>
    <name type="common">Channel catfish</name>
    <name type="synonym">Silurus punctatus</name>
    <dbReference type="NCBI Taxonomy" id="7998"/>
    <lineage>
        <taxon>Eukaryota</taxon>
        <taxon>Metazoa</taxon>
        <taxon>Chordata</taxon>
        <taxon>Craniata</taxon>
        <taxon>Vertebrata</taxon>
        <taxon>Euteleostomi</taxon>
        <taxon>Actinopterygii</taxon>
        <taxon>Neopterygii</taxon>
        <taxon>Teleostei</taxon>
        <taxon>Ostariophysi</taxon>
        <taxon>Siluriformes</taxon>
        <taxon>Ictaluridae</taxon>
        <taxon>Ictalurus</taxon>
    </lineage>
</organism>
<accession>A0A2D0T243</accession>
<protein>
    <submittedName>
        <fullName evidence="4">O-acyltransferase like protein isoform X1</fullName>
    </submittedName>
</protein>
<keyword evidence="3" id="KW-1185">Reference proteome</keyword>
<dbReference type="PANTHER" id="PTHR11161:SF0">
    <property type="entry name" value="O-ACYLTRANSFERASE LIKE PROTEIN"/>
    <property type="match status" value="1"/>
</dbReference>
<dbReference type="InterPro" id="IPR052728">
    <property type="entry name" value="O2_lipid_transport_reg"/>
</dbReference>
<evidence type="ECO:0000313" key="3">
    <source>
        <dbReference type="Proteomes" id="UP000221080"/>
    </source>
</evidence>
<reference evidence="3" key="1">
    <citation type="journal article" date="2016" name="Nat. Commun.">
        <title>The channel catfish genome sequence provides insights into the evolution of scale formation in teleosts.</title>
        <authorList>
            <person name="Liu Z."/>
            <person name="Liu S."/>
            <person name="Yao J."/>
            <person name="Bao L."/>
            <person name="Zhang J."/>
            <person name="Li Y."/>
            <person name="Jiang C."/>
            <person name="Sun L."/>
            <person name="Wang R."/>
            <person name="Zhang Y."/>
            <person name="Zhou T."/>
            <person name="Zeng Q."/>
            <person name="Fu Q."/>
            <person name="Gao S."/>
            <person name="Li N."/>
            <person name="Koren S."/>
            <person name="Jiang Y."/>
            <person name="Zimin A."/>
            <person name="Xu P."/>
            <person name="Phillippy A.M."/>
            <person name="Geng X."/>
            <person name="Song L."/>
            <person name="Sun F."/>
            <person name="Li C."/>
            <person name="Wang X."/>
            <person name="Chen A."/>
            <person name="Jin Y."/>
            <person name="Yuan Z."/>
            <person name="Yang Y."/>
            <person name="Tan S."/>
            <person name="Peatman E."/>
            <person name="Lu J."/>
            <person name="Qin Z."/>
            <person name="Dunham R."/>
            <person name="Li Z."/>
            <person name="Sonstegard T."/>
            <person name="Feng J."/>
            <person name="Danzmann R.G."/>
            <person name="Schroeder S."/>
            <person name="Scheffler B."/>
            <person name="Duke M.V."/>
            <person name="Ballard L."/>
            <person name="Kucuktas H."/>
            <person name="Kaltenboeck L."/>
            <person name="Liu H."/>
            <person name="Armbruster J."/>
            <person name="Xie Y."/>
            <person name="Kirby M.L."/>
            <person name="Tian Y."/>
            <person name="Flanagan M.E."/>
            <person name="Mu W."/>
            <person name="Waldbieser G.C."/>
        </authorList>
    </citation>
    <scope>NUCLEOTIDE SEQUENCE [LARGE SCALE GENOMIC DNA]</scope>
    <source>
        <strain evidence="3">SDA103</strain>
    </source>
</reference>
<keyword evidence="1" id="KW-0472">Membrane</keyword>
<dbReference type="SMART" id="SM00703">
    <property type="entry name" value="NRF"/>
    <property type="match status" value="1"/>
</dbReference>
<feature type="transmembrane region" description="Helical" evidence="1">
    <location>
        <begin position="333"/>
        <end position="357"/>
    </location>
</feature>
<keyword evidence="1" id="KW-0812">Transmembrane</keyword>
<evidence type="ECO:0000259" key="2">
    <source>
        <dbReference type="SMART" id="SM00703"/>
    </source>
</evidence>
<name>A0A2D0T243_ICTPU</name>
<reference evidence="4" key="2">
    <citation type="submission" date="2025-08" db="UniProtKB">
        <authorList>
            <consortium name="RefSeq"/>
        </authorList>
    </citation>
    <scope>IDENTIFICATION</scope>
    <source>
        <tissue evidence="4">Blood</tissue>
    </source>
</reference>
<dbReference type="PANTHER" id="PTHR11161">
    <property type="entry name" value="O-ACYLTRANSFERASE"/>
    <property type="match status" value="1"/>
</dbReference>
<feature type="transmembrane region" description="Helical" evidence="1">
    <location>
        <begin position="549"/>
        <end position="568"/>
    </location>
</feature>
<dbReference type="InterPro" id="IPR002656">
    <property type="entry name" value="Acyl_transf_3_dom"/>
</dbReference>
<keyword evidence="1" id="KW-1133">Transmembrane helix</keyword>
<feature type="transmembrane region" description="Helical" evidence="1">
    <location>
        <begin position="519"/>
        <end position="537"/>
    </location>
</feature>
<dbReference type="InterPro" id="IPR006621">
    <property type="entry name" value="Nose-resist-to-fluoxetine_N"/>
</dbReference>